<dbReference type="InterPro" id="IPR023214">
    <property type="entry name" value="HAD_sf"/>
</dbReference>
<feature type="transmembrane region" description="Helical" evidence="20">
    <location>
        <begin position="360"/>
        <end position="379"/>
    </location>
</feature>
<dbReference type="InterPro" id="IPR017969">
    <property type="entry name" value="Heavy-metal-associated_CS"/>
</dbReference>
<dbReference type="GO" id="GO:0140581">
    <property type="term" value="F:P-type monovalent copper transporter activity"/>
    <property type="evidence" value="ECO:0007669"/>
    <property type="project" value="UniProtKB-EC"/>
</dbReference>
<dbReference type="Proteomes" id="UP000509594">
    <property type="component" value="Chromosome"/>
</dbReference>
<name>A0A7D5J7P3_9EURY</name>
<dbReference type="InterPro" id="IPR001757">
    <property type="entry name" value="P_typ_ATPase"/>
</dbReference>
<dbReference type="InterPro" id="IPR044492">
    <property type="entry name" value="P_typ_ATPase_HD_dom"/>
</dbReference>
<sequence>MQTKIKVYGMTCMHCHKRVTDAISAITGVSSVEVDLEDESAEVEFDPDKTDLEEIKQAVIDAGYEVGEEEKACPLPFETEQEACKIIPDEELEETTEAEPGHVEDIVFRVSGMTCASCAQNVEKILKKQAGVVSASVNLPMSKAAISYEPASISRDEMEEAIESIGYHVVHDRTTLDVGGMTCASCAMNVEKVLKRQKGVISASVNVSTAKARVEYNSSLISVEDMIAAIEGIGYSASLPVGREETEDRERKEREEEIRNQRNNLIISALIAVPIMLGSMKEGFPGLLWFVPDFLTNQYLLFLLATIVIIFPGRQFFVGTYRGLKHGVTDMNLLIATGTGAAYVISVAATFLDLGPGYEHLYYDTAVMLITFIVLGRYLEARAKGRTSESIKKLIGLQAKTARIIVGNEEKEVPVEDVEVGDIVFVRPGEKVPVDGVVIEGSSAVDESMITGESIPVEKKKNDEVIGSTLNKSGAMKFRATNVGADTALARIIELVENAQNSKAPIQRIADVVAGHFILVVHVLALLAFFFWYFVGFEAYNVPVNSGLLSPFLFALLISITVLVISCPCAVGLATPAAIMVGTGKGAENGILIKGGEALERTLKVDTIVFDKTGTLTKGEPELTDVISLADVEEDRILAIAAGAEKGSEHPLGEAIVRGAEERNVDIANAEEFKSIAGRGIEASVEDSRILLGTRKLMEDNNIDISAAEKKMEDLEAQGKTAMIAASGDRVIGLVAVADTLKENSKEAVEKIRDMGIEVVMITGDNHRTADAIANSIGIERVLAEVLPEDKAAEILKLQDEGRIVAMVGDGINDAPALTQSDIGIAMGAGTDVAMESAQIVLIKNDLRDVLAAIRLSRLTMSKIKQNLFWAFGYNSIGIPIAAGLFYPFVHTILITPALAAAFMAMSSISVTTNSLLMKRKSIK</sequence>
<dbReference type="FunFam" id="3.30.70.100:FF:000005">
    <property type="entry name" value="Copper-exporting P-type ATPase A"/>
    <property type="match status" value="2"/>
</dbReference>
<dbReference type="Gene3D" id="3.40.50.1000">
    <property type="entry name" value="HAD superfamily/HAD-like"/>
    <property type="match status" value="1"/>
</dbReference>
<keyword evidence="9" id="KW-0677">Repeat</keyword>
<dbReference type="PRINTS" id="PR00119">
    <property type="entry name" value="CATATPASE"/>
</dbReference>
<dbReference type="SUPFAM" id="SSF55008">
    <property type="entry name" value="HMA, heavy metal-associated domain"/>
    <property type="match status" value="3"/>
</dbReference>
<dbReference type="PANTHER" id="PTHR43520:SF8">
    <property type="entry name" value="P-TYPE CU(+) TRANSPORTER"/>
    <property type="match status" value="1"/>
</dbReference>
<keyword evidence="10" id="KW-0547">Nucleotide-binding</keyword>
<dbReference type="Gene3D" id="2.70.150.10">
    <property type="entry name" value="Calcium-transporting ATPase, cytoplasmic transduction domain A"/>
    <property type="match status" value="1"/>
</dbReference>
<dbReference type="SUPFAM" id="SSF81665">
    <property type="entry name" value="Calcium ATPase, transmembrane domain M"/>
    <property type="match status" value="1"/>
</dbReference>
<evidence type="ECO:0000256" key="17">
    <source>
        <dbReference type="ARBA" id="ARBA00023065"/>
    </source>
</evidence>
<dbReference type="InterPro" id="IPR008250">
    <property type="entry name" value="ATPase_P-typ_transduc_dom_A_sf"/>
</dbReference>
<feature type="domain" description="HMA" evidence="21">
    <location>
        <begin position="104"/>
        <end position="170"/>
    </location>
</feature>
<feature type="transmembrane region" description="Helical" evidence="20">
    <location>
        <begin position="512"/>
        <end position="534"/>
    </location>
</feature>
<evidence type="ECO:0000256" key="11">
    <source>
        <dbReference type="ARBA" id="ARBA00022796"/>
    </source>
</evidence>
<dbReference type="PROSITE" id="PS01047">
    <property type="entry name" value="HMA_1"/>
    <property type="match status" value="3"/>
</dbReference>
<dbReference type="RefSeq" id="WP_176964213.1">
    <property type="nucleotide sequence ID" value="NZ_CP058215.1"/>
</dbReference>
<dbReference type="GO" id="GO:0005507">
    <property type="term" value="F:copper ion binding"/>
    <property type="evidence" value="ECO:0007669"/>
    <property type="project" value="InterPro"/>
</dbReference>
<feature type="transmembrane region" description="Helical" evidence="20">
    <location>
        <begin position="300"/>
        <end position="321"/>
    </location>
</feature>
<dbReference type="SUPFAM" id="SSF56784">
    <property type="entry name" value="HAD-like"/>
    <property type="match status" value="1"/>
</dbReference>
<evidence type="ECO:0000259" key="21">
    <source>
        <dbReference type="PROSITE" id="PS50846"/>
    </source>
</evidence>
<dbReference type="NCBIfam" id="TIGR00003">
    <property type="entry name" value="copper ion binding protein"/>
    <property type="match status" value="3"/>
</dbReference>
<comment type="subcellular location">
    <subcellularLocation>
        <location evidence="1">Cell membrane</location>
        <topology evidence="1">Multi-pass membrane protein</topology>
    </subcellularLocation>
</comment>
<dbReference type="SFLD" id="SFLDS00003">
    <property type="entry name" value="Haloacid_Dehalogenase"/>
    <property type="match status" value="1"/>
</dbReference>
<feature type="transmembrane region" description="Helical" evidence="20">
    <location>
        <begin position="893"/>
        <end position="917"/>
    </location>
</feature>
<keyword evidence="5" id="KW-1003">Cell membrane</keyword>
<evidence type="ECO:0000256" key="8">
    <source>
        <dbReference type="ARBA" id="ARBA00022723"/>
    </source>
</evidence>
<dbReference type="Gene3D" id="3.30.70.100">
    <property type="match status" value="3"/>
</dbReference>
<evidence type="ECO:0000256" key="5">
    <source>
        <dbReference type="ARBA" id="ARBA00022475"/>
    </source>
</evidence>
<evidence type="ECO:0000256" key="2">
    <source>
        <dbReference type="ARBA" id="ARBA00006024"/>
    </source>
</evidence>
<reference evidence="22 23" key="1">
    <citation type="submission" date="2020-06" db="EMBL/GenBank/DDBJ databases">
        <title>Methanolobus halotolerans sp. nov., isolated from a saline lake Tus in Siberia.</title>
        <authorList>
            <person name="Shen Y."/>
            <person name="Chen S.-C."/>
            <person name="Lai M.-C."/>
            <person name="Huang H.-H."/>
            <person name="Chiu H.-H."/>
            <person name="Tang S.-L."/>
            <person name="Rogozin D.Y."/>
            <person name="Degermendzhy A.G."/>
        </authorList>
    </citation>
    <scope>NUCLEOTIDE SEQUENCE [LARGE SCALE GENOMIC DNA]</scope>
    <source>
        <strain evidence="22 23">DSM 21339</strain>
    </source>
</reference>
<dbReference type="GO" id="GO:0043682">
    <property type="term" value="F:P-type divalent copper transporter activity"/>
    <property type="evidence" value="ECO:0007669"/>
    <property type="project" value="TreeGrafter"/>
</dbReference>
<evidence type="ECO:0000256" key="12">
    <source>
        <dbReference type="ARBA" id="ARBA00022840"/>
    </source>
</evidence>
<dbReference type="AlphaFoldDB" id="A0A7D5J7P3"/>
<dbReference type="InterPro" id="IPR006122">
    <property type="entry name" value="HMA_Cu_ion-bd"/>
</dbReference>
<dbReference type="FunFam" id="2.70.150.10:FF:000002">
    <property type="entry name" value="Copper-transporting ATPase 1, putative"/>
    <property type="match status" value="1"/>
</dbReference>
<dbReference type="NCBIfam" id="TIGR01525">
    <property type="entry name" value="ATPase-IB_hvy"/>
    <property type="match status" value="1"/>
</dbReference>
<feature type="domain" description="HMA" evidence="21">
    <location>
        <begin position="1"/>
        <end position="67"/>
    </location>
</feature>
<dbReference type="GO" id="GO:0055070">
    <property type="term" value="P:copper ion homeostasis"/>
    <property type="evidence" value="ECO:0007669"/>
    <property type="project" value="TreeGrafter"/>
</dbReference>
<keyword evidence="4" id="KW-0813">Transport</keyword>
<feature type="transmembrane region" description="Helical" evidence="20">
    <location>
        <begin position="554"/>
        <end position="575"/>
    </location>
</feature>
<dbReference type="SFLD" id="SFLDF00027">
    <property type="entry name" value="p-type_atpase"/>
    <property type="match status" value="1"/>
</dbReference>
<dbReference type="InterPro" id="IPR018303">
    <property type="entry name" value="ATPase_P-typ_P_site"/>
</dbReference>
<evidence type="ECO:0000313" key="22">
    <source>
        <dbReference type="EMBL" id="QLC49150.1"/>
    </source>
</evidence>
<dbReference type="InterPro" id="IPR006121">
    <property type="entry name" value="HMA_dom"/>
</dbReference>
<dbReference type="FunFam" id="3.40.50.1000:FF:000144">
    <property type="entry name" value="copper-transporting ATPase 1 isoform X2"/>
    <property type="match status" value="1"/>
</dbReference>
<dbReference type="InterPro" id="IPR023298">
    <property type="entry name" value="ATPase_P-typ_TM_dom_sf"/>
</dbReference>
<dbReference type="GO" id="GO:0005524">
    <property type="term" value="F:ATP binding"/>
    <property type="evidence" value="ECO:0007669"/>
    <property type="project" value="UniProtKB-KW"/>
</dbReference>
<dbReference type="SFLD" id="SFLDG00002">
    <property type="entry name" value="C1.7:_P-type_atpase_like"/>
    <property type="match status" value="1"/>
</dbReference>
<dbReference type="InterPro" id="IPR036163">
    <property type="entry name" value="HMA_dom_sf"/>
</dbReference>
<organism evidence="22 23">
    <name type="scientific">Methanolobus zinderi</name>
    <dbReference type="NCBI Taxonomy" id="536044"/>
    <lineage>
        <taxon>Archaea</taxon>
        <taxon>Methanobacteriati</taxon>
        <taxon>Methanobacteriota</taxon>
        <taxon>Stenosarchaea group</taxon>
        <taxon>Methanomicrobia</taxon>
        <taxon>Methanosarcinales</taxon>
        <taxon>Methanosarcinaceae</taxon>
        <taxon>Methanolobus</taxon>
    </lineage>
</organism>
<dbReference type="InterPro" id="IPR036412">
    <property type="entry name" value="HAD-like_sf"/>
</dbReference>
<feature type="transmembrane region" description="Helical" evidence="20">
    <location>
        <begin position="263"/>
        <end position="280"/>
    </location>
</feature>
<keyword evidence="18 20" id="KW-0472">Membrane</keyword>
<keyword evidence="12" id="KW-0067">ATP-binding</keyword>
<evidence type="ECO:0000256" key="6">
    <source>
        <dbReference type="ARBA" id="ARBA00022553"/>
    </source>
</evidence>
<dbReference type="OrthoDB" id="8588at2157"/>
<dbReference type="EMBL" id="CP058215">
    <property type="protein sequence ID" value="QLC49150.1"/>
    <property type="molecule type" value="Genomic_DNA"/>
</dbReference>
<evidence type="ECO:0000256" key="14">
    <source>
        <dbReference type="ARBA" id="ARBA00022967"/>
    </source>
</evidence>
<keyword evidence="13" id="KW-0460">Magnesium</keyword>
<gene>
    <name evidence="22" type="primary">cadA</name>
    <name evidence="22" type="ORF">HWN40_02135</name>
</gene>
<dbReference type="InterPro" id="IPR023299">
    <property type="entry name" value="ATPase_P-typ_cyto_dom_N"/>
</dbReference>
<evidence type="ECO:0000256" key="3">
    <source>
        <dbReference type="ARBA" id="ARBA00012517"/>
    </source>
</evidence>
<evidence type="ECO:0000256" key="10">
    <source>
        <dbReference type="ARBA" id="ARBA00022741"/>
    </source>
</evidence>
<evidence type="ECO:0000256" key="18">
    <source>
        <dbReference type="ARBA" id="ARBA00023136"/>
    </source>
</evidence>
<dbReference type="KEGG" id="mzi:HWN40_02135"/>
<evidence type="ECO:0000256" key="4">
    <source>
        <dbReference type="ARBA" id="ARBA00022448"/>
    </source>
</evidence>
<proteinExistence type="inferred from homology"/>
<keyword evidence="11" id="KW-0187">Copper transport</keyword>
<dbReference type="InterPro" id="IPR059000">
    <property type="entry name" value="ATPase_P-type_domA"/>
</dbReference>
<keyword evidence="6" id="KW-0597">Phosphoprotein</keyword>
<dbReference type="Gene3D" id="3.40.1110.10">
    <property type="entry name" value="Calcium-transporting ATPase, cytoplasmic domain N"/>
    <property type="match status" value="1"/>
</dbReference>
<dbReference type="PROSITE" id="PS50846">
    <property type="entry name" value="HMA_2"/>
    <property type="match status" value="3"/>
</dbReference>
<dbReference type="GO" id="GO:0016887">
    <property type="term" value="F:ATP hydrolysis activity"/>
    <property type="evidence" value="ECO:0007669"/>
    <property type="project" value="InterPro"/>
</dbReference>
<keyword evidence="8" id="KW-0479">Metal-binding</keyword>
<evidence type="ECO:0000256" key="13">
    <source>
        <dbReference type="ARBA" id="ARBA00022842"/>
    </source>
</evidence>
<dbReference type="PRINTS" id="PR00943">
    <property type="entry name" value="CUATPASE"/>
</dbReference>
<keyword evidence="23" id="KW-1185">Reference proteome</keyword>
<dbReference type="GeneID" id="55820436"/>
<dbReference type="NCBIfam" id="TIGR01494">
    <property type="entry name" value="ATPase_P-type"/>
    <property type="match status" value="1"/>
</dbReference>
<dbReference type="InterPro" id="IPR027256">
    <property type="entry name" value="P-typ_ATPase_IB"/>
</dbReference>
<keyword evidence="16" id="KW-0186">Copper</keyword>
<dbReference type="GO" id="GO:0005886">
    <property type="term" value="C:plasma membrane"/>
    <property type="evidence" value="ECO:0007669"/>
    <property type="project" value="UniProtKB-SubCell"/>
</dbReference>
<evidence type="ECO:0000313" key="23">
    <source>
        <dbReference type="Proteomes" id="UP000509594"/>
    </source>
</evidence>
<evidence type="ECO:0000256" key="19">
    <source>
        <dbReference type="SAM" id="Coils"/>
    </source>
</evidence>
<feature type="transmembrane region" description="Helical" evidence="20">
    <location>
        <begin position="333"/>
        <end position="354"/>
    </location>
</feature>
<keyword evidence="14" id="KW-1278">Translocase</keyword>
<evidence type="ECO:0000256" key="7">
    <source>
        <dbReference type="ARBA" id="ARBA00022692"/>
    </source>
</evidence>
<evidence type="ECO:0000256" key="20">
    <source>
        <dbReference type="SAM" id="Phobius"/>
    </source>
</evidence>
<feature type="transmembrane region" description="Helical" evidence="20">
    <location>
        <begin position="868"/>
        <end position="887"/>
    </location>
</feature>
<keyword evidence="19" id="KW-0175">Coiled coil</keyword>
<protein>
    <recommendedName>
        <fullName evidence="3">P-type Cu(+) transporter</fullName>
        <ecNumber evidence="3">7.2.2.8</ecNumber>
    </recommendedName>
</protein>
<keyword evidence="15 20" id="KW-1133">Transmembrane helix</keyword>
<dbReference type="PANTHER" id="PTHR43520">
    <property type="entry name" value="ATP7, ISOFORM B"/>
    <property type="match status" value="1"/>
</dbReference>
<dbReference type="Pfam" id="PF00122">
    <property type="entry name" value="E1-E2_ATPase"/>
    <property type="match status" value="1"/>
</dbReference>
<dbReference type="Pfam" id="PF00702">
    <property type="entry name" value="Hydrolase"/>
    <property type="match status" value="1"/>
</dbReference>
<accession>A0A7D5J7P3</accession>
<evidence type="ECO:0000256" key="16">
    <source>
        <dbReference type="ARBA" id="ARBA00023008"/>
    </source>
</evidence>
<evidence type="ECO:0000256" key="1">
    <source>
        <dbReference type="ARBA" id="ARBA00004651"/>
    </source>
</evidence>
<comment type="similarity">
    <text evidence="2">Belongs to the cation transport ATPase (P-type) (TC 3.A.3) family. Type IB subfamily.</text>
</comment>
<dbReference type="CDD" id="cd00371">
    <property type="entry name" value="HMA"/>
    <property type="match status" value="3"/>
</dbReference>
<feature type="domain" description="HMA" evidence="21">
    <location>
        <begin position="172"/>
        <end position="238"/>
    </location>
</feature>
<feature type="coiled-coil region" evidence="19">
    <location>
        <begin position="698"/>
        <end position="725"/>
    </location>
</feature>
<dbReference type="CDD" id="cd02094">
    <property type="entry name" value="P-type_ATPase_Cu-like"/>
    <property type="match status" value="1"/>
</dbReference>
<evidence type="ECO:0000256" key="15">
    <source>
        <dbReference type="ARBA" id="ARBA00022989"/>
    </source>
</evidence>
<dbReference type="NCBIfam" id="TIGR01512">
    <property type="entry name" value="ATPase-IB2_Cd"/>
    <property type="match status" value="1"/>
</dbReference>
<dbReference type="SUPFAM" id="SSF81653">
    <property type="entry name" value="Calcium ATPase, transduction domain A"/>
    <property type="match status" value="1"/>
</dbReference>
<dbReference type="Pfam" id="PF00403">
    <property type="entry name" value="HMA"/>
    <property type="match status" value="3"/>
</dbReference>
<dbReference type="EC" id="7.2.2.8" evidence="3"/>
<dbReference type="FunFam" id="3.30.70.100:FF:000001">
    <property type="entry name" value="ATPase copper transporting beta"/>
    <property type="match status" value="1"/>
</dbReference>
<evidence type="ECO:0000256" key="9">
    <source>
        <dbReference type="ARBA" id="ARBA00022737"/>
    </source>
</evidence>
<dbReference type="PROSITE" id="PS00154">
    <property type="entry name" value="ATPASE_E1_E2"/>
    <property type="match status" value="1"/>
</dbReference>
<keyword evidence="7 20" id="KW-0812">Transmembrane</keyword>
<keyword evidence="17" id="KW-0406">Ion transport</keyword>